<keyword evidence="4" id="KW-1185">Reference proteome</keyword>
<evidence type="ECO:0000313" key="4">
    <source>
        <dbReference type="Proteomes" id="UP000001975"/>
    </source>
</evidence>
<name>Q18JS7_HALWD</name>
<organism evidence="3 4">
    <name type="scientific">Haloquadratum walsbyi (strain DSM 16790 / HBSQ001)</name>
    <dbReference type="NCBI Taxonomy" id="362976"/>
    <lineage>
        <taxon>Archaea</taxon>
        <taxon>Methanobacteriati</taxon>
        <taxon>Methanobacteriota</taxon>
        <taxon>Stenosarchaea group</taxon>
        <taxon>Halobacteria</taxon>
        <taxon>Halobacteriales</taxon>
        <taxon>Haloferacaceae</taxon>
        <taxon>Haloquadratum</taxon>
    </lineage>
</organism>
<accession>Q18JS7</accession>
<feature type="transmembrane region" description="Helical" evidence="1">
    <location>
        <begin position="157"/>
        <end position="178"/>
    </location>
</feature>
<dbReference type="EMBL" id="AM180088">
    <property type="protein sequence ID" value="CAJ51727.1"/>
    <property type="molecule type" value="Genomic_DNA"/>
</dbReference>
<dbReference type="InterPro" id="IPR055768">
    <property type="entry name" value="DUF7344"/>
</dbReference>
<gene>
    <name evidence="3" type="ordered locus">HQ_1599A</name>
</gene>
<keyword evidence="1" id="KW-0812">Transmembrane</keyword>
<dbReference type="AlphaFoldDB" id="Q18JS7"/>
<dbReference type="Proteomes" id="UP000001975">
    <property type="component" value="Chromosome"/>
</dbReference>
<dbReference type="Pfam" id="PF24035">
    <property type="entry name" value="DUF7344"/>
    <property type="match status" value="1"/>
</dbReference>
<dbReference type="eggNOG" id="arCOG03828">
    <property type="taxonomic scope" value="Archaea"/>
</dbReference>
<evidence type="ECO:0000256" key="1">
    <source>
        <dbReference type="SAM" id="Phobius"/>
    </source>
</evidence>
<keyword evidence="1" id="KW-1133">Transmembrane helix</keyword>
<dbReference type="HOGENOM" id="CLU_093378_0_0_2"/>
<protein>
    <recommendedName>
        <fullName evidence="2">DUF7344 domain-containing protein</fullName>
    </recommendedName>
</protein>
<keyword evidence="1" id="KW-0472">Membrane</keyword>
<dbReference type="KEGG" id="hwa:HQ_1599A"/>
<evidence type="ECO:0000313" key="3">
    <source>
        <dbReference type="EMBL" id="CAJ51727.1"/>
    </source>
</evidence>
<reference evidence="3 4" key="1">
    <citation type="journal article" date="2006" name="BMC Genomics">
        <title>The genome of the square archaeon Haloquadratum walsbyi: life at the limits of water activity.</title>
        <authorList>
            <person name="Bolhuis H.H."/>
            <person name="Palm P.P."/>
            <person name="Wende A.W."/>
            <person name="Falb M.M."/>
            <person name="Rampp M.M."/>
            <person name="Rodriguez-Valera F.F."/>
            <person name="Pfeiffer F.F."/>
            <person name="Oesterhelt D.D."/>
        </authorList>
    </citation>
    <scope>NUCLEOTIDE SEQUENCE [LARGE SCALE GENOMIC DNA]</scope>
    <source>
        <strain evidence="4">DSM 16790 / HBSQ001</strain>
    </source>
</reference>
<proteinExistence type="predicted"/>
<feature type="domain" description="DUF7344" evidence="2">
    <location>
        <begin position="25"/>
        <end position="104"/>
    </location>
</feature>
<feature type="transmembrane region" description="Helical" evidence="1">
    <location>
        <begin position="128"/>
        <end position="151"/>
    </location>
</feature>
<evidence type="ECO:0000259" key="2">
    <source>
        <dbReference type="Pfam" id="PF24035"/>
    </source>
</evidence>
<sequence>MISLINKINMTTQATHAEFTRDDIYEALSNKRRRFVMHYLQQYGHTGSLGTIAEHVAAWEHNIDVSAVGSSDRKNVYTSLQQFHLPKMEDIGLIIFDQRAGTVELSQAAADIDIYTELVGRHELPWSMYYLSLGGIGGSIVTGSTVGTIEFIDIDPIASAIFTVTSISVLAMIHTYYMHQDRIGENEKPPEVAQ</sequence>